<evidence type="ECO:0000313" key="1">
    <source>
        <dbReference type="EMBL" id="GAA5069902.1"/>
    </source>
</evidence>
<accession>A0ABP9L7R2</accession>
<name>A0ABP9L7R2_9GAMM</name>
<reference evidence="2" key="1">
    <citation type="journal article" date="2019" name="Int. J. Syst. Evol. Microbiol.">
        <title>The Global Catalogue of Microorganisms (GCM) 10K type strain sequencing project: providing services to taxonomists for standard genome sequencing and annotation.</title>
        <authorList>
            <consortium name="The Broad Institute Genomics Platform"/>
            <consortium name="The Broad Institute Genome Sequencing Center for Infectious Disease"/>
            <person name="Wu L."/>
            <person name="Ma J."/>
        </authorList>
    </citation>
    <scope>NUCLEOTIDE SEQUENCE [LARGE SCALE GENOMIC DNA]</scope>
    <source>
        <strain evidence="2">JCM 19212</strain>
    </source>
</reference>
<organism evidence="1 2">
    <name type="scientific">Lysobacter panacisoli</name>
    <dbReference type="NCBI Taxonomy" id="1255263"/>
    <lineage>
        <taxon>Bacteria</taxon>
        <taxon>Pseudomonadati</taxon>
        <taxon>Pseudomonadota</taxon>
        <taxon>Gammaproteobacteria</taxon>
        <taxon>Lysobacterales</taxon>
        <taxon>Lysobacteraceae</taxon>
        <taxon>Lysobacter</taxon>
    </lineage>
</organism>
<sequence length="247" mass="26699">MGAGIAWAVVLATASVTPSTHWNVTAPPANAAEWRCANESRSDWTVGMGARGELLFATTPAHPPELSQPLPGGGRLVGTNKGEWGGTVAWVSDSGAQRVELLNKPVVAFAAFRGEVFIASGSNMYGERGEIHRMHRRGATRWQIDKVLDLAEVPSAALLEADTWTLVTNRGVVRVDLRTLATSRLHTNLQWGQVHPGSVVHRQGRWFIGARSAVIRLSPFNGSYREEWMVPPSCATTTPAGTCHCKT</sequence>
<proteinExistence type="predicted"/>
<dbReference type="RefSeq" id="WP_158982769.1">
    <property type="nucleotide sequence ID" value="NZ_BAABKY010000001.1"/>
</dbReference>
<protein>
    <submittedName>
        <fullName evidence="1">Uncharacterized protein</fullName>
    </submittedName>
</protein>
<keyword evidence="2" id="KW-1185">Reference proteome</keyword>
<dbReference type="Proteomes" id="UP001501083">
    <property type="component" value="Unassembled WGS sequence"/>
</dbReference>
<evidence type="ECO:0000313" key="2">
    <source>
        <dbReference type="Proteomes" id="UP001501083"/>
    </source>
</evidence>
<comment type="caution">
    <text evidence="1">The sequence shown here is derived from an EMBL/GenBank/DDBJ whole genome shotgun (WGS) entry which is preliminary data.</text>
</comment>
<dbReference type="EMBL" id="BAABKY010000001">
    <property type="protein sequence ID" value="GAA5069902.1"/>
    <property type="molecule type" value="Genomic_DNA"/>
</dbReference>
<gene>
    <name evidence="1" type="ORF">GCM10025759_07210</name>
</gene>